<keyword evidence="2" id="KW-1185">Reference proteome</keyword>
<reference evidence="1 2" key="1">
    <citation type="submission" date="2016-03" db="EMBL/GenBank/DDBJ databases">
        <title>How can Kluyveromyces marxianus grow so fast - potential evolutionary course in Saccharomyces Complex revealed by comparative genomics.</title>
        <authorList>
            <person name="Mo W."/>
            <person name="Lu W."/>
            <person name="Yang X."/>
            <person name="Qi J."/>
            <person name="Lv H."/>
        </authorList>
    </citation>
    <scope>NUCLEOTIDE SEQUENCE [LARGE SCALE GENOMIC DNA]</scope>
    <source>
        <strain evidence="1 2">FIM1</strain>
    </source>
</reference>
<name>A0ABX6F2K4_KLUMA</name>
<evidence type="ECO:0000313" key="1">
    <source>
        <dbReference type="EMBL" id="QGN18267.1"/>
    </source>
</evidence>
<gene>
    <name evidence="1" type="ORF">FIM1_4593</name>
</gene>
<sequence>MWILNTLPEQLPAIDSEISVPELEISRLQCNSLSESQSYTQIIDCNTQYINQLLHYSSEHTNPVISEQICIASINAAYGYEQLAQQIRESAYSDDSNPVDSQQWQSSTNYNKRAIGLLQFASSVPMISIKLLTMCNQYASLYRLNQQLSMVLLTISKMRTRLYPAGKDKYSTLLSFQDSDLQSLSAVSMPYAKLAIGCSGVCDSIQHSIESVHLKTQVLAMKRFLDCLSLALLSIFKYDKENDTDAALDMINTAIANIRPLLSKDQVNLLQNNKSLEKILVKTKFWKESIKDKLKNKKWVHSKKRDKDSNSSYLHPFILEVIADFLLPLIMVLKVRYDTTNEFIFDNVGSNSSHNWVLPQGKAPEVKGVRFFFDGSTLTVDQQAESENLR</sequence>
<reference evidence="1 2" key="2">
    <citation type="submission" date="2019-11" db="EMBL/GenBank/DDBJ databases">
        <authorList>
            <person name="Lu H."/>
        </authorList>
    </citation>
    <scope>NUCLEOTIDE SEQUENCE [LARGE SCALE GENOMIC DNA]</scope>
    <source>
        <strain evidence="1 2">FIM1</strain>
    </source>
</reference>
<dbReference type="EMBL" id="CP015061">
    <property type="protein sequence ID" value="QGN18267.1"/>
    <property type="molecule type" value="Genomic_DNA"/>
</dbReference>
<accession>A0ABX6F2K4</accession>
<dbReference type="Pfam" id="PF17306">
    <property type="entry name" value="DUF5355"/>
    <property type="match status" value="1"/>
</dbReference>
<dbReference type="InterPro" id="IPR035278">
    <property type="entry name" value="DUF5355"/>
</dbReference>
<organism evidence="1 2">
    <name type="scientific">Kluyveromyces marxianus</name>
    <name type="common">Yeast</name>
    <name type="synonym">Candida kefyr</name>
    <dbReference type="NCBI Taxonomy" id="4911"/>
    <lineage>
        <taxon>Eukaryota</taxon>
        <taxon>Fungi</taxon>
        <taxon>Dikarya</taxon>
        <taxon>Ascomycota</taxon>
        <taxon>Saccharomycotina</taxon>
        <taxon>Saccharomycetes</taxon>
        <taxon>Saccharomycetales</taxon>
        <taxon>Saccharomycetaceae</taxon>
        <taxon>Kluyveromyces</taxon>
    </lineage>
</organism>
<dbReference type="Proteomes" id="UP000422736">
    <property type="component" value="Chromosome 7"/>
</dbReference>
<evidence type="ECO:0000313" key="2">
    <source>
        <dbReference type="Proteomes" id="UP000422736"/>
    </source>
</evidence>
<proteinExistence type="predicted"/>
<protein>
    <submittedName>
        <fullName evidence="1">YGR122W</fullName>
    </submittedName>
</protein>